<comment type="caution">
    <text evidence="1">The sequence shown here is derived from an EMBL/GenBank/DDBJ whole genome shotgun (WGS) entry which is preliminary data.</text>
</comment>
<dbReference type="AlphaFoldDB" id="A0A225EA26"/>
<protein>
    <recommendedName>
        <fullName evidence="3">TIGR02996 domain-containing protein</fullName>
    </recommendedName>
</protein>
<dbReference type="Proteomes" id="UP000214646">
    <property type="component" value="Unassembled WGS sequence"/>
</dbReference>
<reference evidence="2" key="1">
    <citation type="submission" date="2017-06" db="EMBL/GenBank/DDBJ databases">
        <title>Genome analysis of Fimbriiglobus ruber SP5, the first member of the order Planctomycetales with confirmed chitinolytic capability.</title>
        <authorList>
            <person name="Ravin N.V."/>
            <person name="Rakitin A.L."/>
            <person name="Ivanova A.A."/>
            <person name="Beletsky A.V."/>
            <person name="Kulichevskaya I.S."/>
            <person name="Mardanov A.V."/>
            <person name="Dedysh S.N."/>
        </authorList>
    </citation>
    <scope>NUCLEOTIDE SEQUENCE [LARGE SCALE GENOMIC DNA]</scope>
    <source>
        <strain evidence="2">SP5</strain>
    </source>
</reference>
<dbReference type="OrthoDB" id="288339at2"/>
<name>A0A225EA26_9BACT</name>
<evidence type="ECO:0000313" key="1">
    <source>
        <dbReference type="EMBL" id="OWK45415.1"/>
    </source>
</evidence>
<evidence type="ECO:0008006" key="3">
    <source>
        <dbReference type="Google" id="ProtNLM"/>
    </source>
</evidence>
<gene>
    <name evidence="1" type="ORF">FRUB_01746</name>
</gene>
<proteinExistence type="predicted"/>
<evidence type="ECO:0000313" key="2">
    <source>
        <dbReference type="Proteomes" id="UP000214646"/>
    </source>
</evidence>
<dbReference type="RefSeq" id="WP_088253151.1">
    <property type="nucleotide sequence ID" value="NZ_NIDE01000002.1"/>
</dbReference>
<sequence length="289" mass="31995">MSDEAAFLRAILASPGDATTRLVYADWLEEHDDTRRAEFLRIDTEVERLKGEGKSDPASEGRLGELSAAVDPAWLALVTILGHPFLEPFTGERFCYSEPPALPFADRIGTRGGVAVFETQFTDPRAWAQGLPEDLRFLSTLELGECAYGAASVPVYPFICELGVDRWPLTAADVLAALKAHQFRSAHIRTLDATTIPYPGYHMGSDNDEIHNDFSDQYIFEHEEVDEFEGTHGVLKRYVGGPLWYVLLHPTRDDGFAAAYVILLAVGRSPHGSRLVGVITQQMCHSLCE</sequence>
<dbReference type="NCBIfam" id="TIGR02996">
    <property type="entry name" value="rpt_mate_G_obs"/>
    <property type="match status" value="1"/>
</dbReference>
<dbReference type="InterPro" id="IPR014338">
    <property type="entry name" value="CHP02996_rpt-companion-dom"/>
</dbReference>
<dbReference type="EMBL" id="NIDE01000002">
    <property type="protein sequence ID" value="OWK45415.1"/>
    <property type="molecule type" value="Genomic_DNA"/>
</dbReference>
<accession>A0A225EA26</accession>
<keyword evidence="2" id="KW-1185">Reference proteome</keyword>
<organism evidence="1 2">
    <name type="scientific">Fimbriiglobus ruber</name>
    <dbReference type="NCBI Taxonomy" id="1908690"/>
    <lineage>
        <taxon>Bacteria</taxon>
        <taxon>Pseudomonadati</taxon>
        <taxon>Planctomycetota</taxon>
        <taxon>Planctomycetia</taxon>
        <taxon>Gemmatales</taxon>
        <taxon>Gemmataceae</taxon>
        <taxon>Fimbriiglobus</taxon>
    </lineage>
</organism>